<organism evidence="4 5">
    <name type="scientific">[Mycobacterium] fortunisiensis</name>
    <dbReference type="NCBI Taxonomy" id="2600579"/>
    <lineage>
        <taxon>Bacteria</taxon>
        <taxon>Bacillati</taxon>
        <taxon>Actinomycetota</taxon>
        <taxon>Actinomycetes</taxon>
        <taxon>Mycobacteriales</taxon>
        <taxon>Mycobacteriaceae</taxon>
        <taxon>Mycolicibacterium</taxon>
    </lineage>
</organism>
<dbReference type="Proteomes" id="UP000812982">
    <property type="component" value="Unassembled WGS sequence"/>
</dbReference>
<keyword evidence="2" id="KW-0732">Signal</keyword>
<feature type="domain" description="DUF5642" evidence="3">
    <location>
        <begin position="41"/>
        <end position="223"/>
    </location>
</feature>
<dbReference type="PROSITE" id="PS51257">
    <property type="entry name" value="PROKAR_LIPOPROTEIN"/>
    <property type="match status" value="1"/>
</dbReference>
<evidence type="ECO:0000256" key="2">
    <source>
        <dbReference type="SAM" id="SignalP"/>
    </source>
</evidence>
<protein>
    <recommendedName>
        <fullName evidence="3">DUF5642 domain-containing protein</fullName>
    </recommendedName>
</protein>
<sequence>MRLFVVATVVLAAAVGCGPRPAPEPATTSGPAPRSSVGTVDPARIQRARDGLPPGYEVVDIDPHANPVSLWGFGPDWAADPPECGALPARETEPTRGWSASGPGGIVYAGVMTLAPGVPEVRDARSCGQWSVSGGHAVGTVTRVPAPEIDGAVTAGTSTAVTTVVEGGTETRSHADTFTATIAAESGSRHVFVTVVTDPGSPNPALDATFAADLLVKTVSVLRG</sequence>
<evidence type="ECO:0000313" key="4">
    <source>
        <dbReference type="EMBL" id="MBU9766534.1"/>
    </source>
</evidence>
<evidence type="ECO:0000259" key="3">
    <source>
        <dbReference type="Pfam" id="PF18702"/>
    </source>
</evidence>
<reference evidence="4 5" key="1">
    <citation type="journal article" date="2021" name="Sci. Rep.">
        <title>Phenotypic and genomic hallmarks of a novel, potentially pathogenic rapidly growing Mycobacterium species related to the Mycobacterium fortuitum complex.</title>
        <authorList>
            <person name="Gharbi R."/>
            <person name="Khanna V."/>
            <person name="Frigui W."/>
            <person name="Mhenni B."/>
            <person name="Brosch R."/>
            <person name="Mardassi H."/>
        </authorList>
    </citation>
    <scope>NUCLEOTIDE SEQUENCE [LARGE SCALE GENOMIC DNA]</scope>
    <source>
        <strain evidence="4 5">TNTM28</strain>
    </source>
</reference>
<name>A0ABS6KSR8_9MYCO</name>
<comment type="caution">
    <text evidence="4">The sequence shown here is derived from an EMBL/GenBank/DDBJ whole genome shotgun (WGS) entry which is preliminary data.</text>
</comment>
<dbReference type="Pfam" id="PF18702">
    <property type="entry name" value="DUF5642"/>
    <property type="match status" value="1"/>
</dbReference>
<feature type="signal peptide" evidence="2">
    <location>
        <begin position="1"/>
        <end position="22"/>
    </location>
</feature>
<feature type="chain" id="PRO_5045051177" description="DUF5642 domain-containing protein" evidence="2">
    <location>
        <begin position="23"/>
        <end position="224"/>
    </location>
</feature>
<dbReference type="InterPro" id="IPR041313">
    <property type="entry name" value="DUF5642"/>
</dbReference>
<evidence type="ECO:0000313" key="5">
    <source>
        <dbReference type="Proteomes" id="UP000812982"/>
    </source>
</evidence>
<proteinExistence type="predicted"/>
<dbReference type="RefSeq" id="WP_217160376.1">
    <property type="nucleotide sequence ID" value="NZ_VOMB01000023.1"/>
</dbReference>
<keyword evidence="5" id="KW-1185">Reference proteome</keyword>
<evidence type="ECO:0000256" key="1">
    <source>
        <dbReference type="SAM" id="MobiDB-lite"/>
    </source>
</evidence>
<gene>
    <name evidence="4" type="ORF">FR943_22160</name>
</gene>
<dbReference type="EMBL" id="VOMB01000023">
    <property type="protein sequence ID" value="MBU9766534.1"/>
    <property type="molecule type" value="Genomic_DNA"/>
</dbReference>
<feature type="region of interest" description="Disordered" evidence="1">
    <location>
        <begin position="17"/>
        <end position="42"/>
    </location>
</feature>
<accession>A0ABS6KSR8</accession>